<dbReference type="InterPro" id="IPR012429">
    <property type="entry name" value="HGSNAT_cat"/>
</dbReference>
<organism evidence="3 4">
    <name type="scientific">Cyclobacterium amurskyense</name>
    <dbReference type="NCBI Taxonomy" id="320787"/>
    <lineage>
        <taxon>Bacteria</taxon>
        <taxon>Pseudomonadati</taxon>
        <taxon>Bacteroidota</taxon>
        <taxon>Cytophagia</taxon>
        <taxon>Cytophagales</taxon>
        <taxon>Cyclobacteriaceae</taxon>
        <taxon>Cyclobacterium</taxon>
    </lineage>
</organism>
<dbReference type="Pfam" id="PF07786">
    <property type="entry name" value="HGSNAT_cat"/>
    <property type="match status" value="1"/>
</dbReference>
<proteinExistence type="predicted"/>
<dbReference type="OrthoDB" id="9788724at2"/>
<reference evidence="3 4" key="1">
    <citation type="submission" date="2015-07" db="EMBL/GenBank/DDBJ databases">
        <authorList>
            <person name="Kim K.M."/>
        </authorList>
    </citation>
    <scope>NUCLEOTIDE SEQUENCE [LARGE SCALE GENOMIC DNA]</scope>
    <source>
        <strain evidence="3 4">KCTC 12363</strain>
    </source>
</reference>
<feature type="transmembrane region" description="Helical" evidence="1">
    <location>
        <begin position="227"/>
        <end position="246"/>
    </location>
</feature>
<name>A0A0H4PN05_9BACT</name>
<feature type="transmembrane region" description="Helical" evidence="1">
    <location>
        <begin position="288"/>
        <end position="312"/>
    </location>
</feature>
<evidence type="ECO:0000313" key="3">
    <source>
        <dbReference type="EMBL" id="AKP49642.1"/>
    </source>
</evidence>
<evidence type="ECO:0000313" key="4">
    <source>
        <dbReference type="Proteomes" id="UP000036520"/>
    </source>
</evidence>
<dbReference type="KEGG" id="camu:CA2015_0160"/>
<feature type="transmembrane region" description="Helical" evidence="1">
    <location>
        <begin position="115"/>
        <end position="132"/>
    </location>
</feature>
<evidence type="ECO:0000259" key="2">
    <source>
        <dbReference type="Pfam" id="PF07786"/>
    </source>
</evidence>
<dbReference type="RefSeq" id="WP_048640161.1">
    <property type="nucleotide sequence ID" value="NZ_CP012040.1"/>
</dbReference>
<dbReference type="PANTHER" id="PTHR31061">
    <property type="entry name" value="LD22376P"/>
    <property type="match status" value="1"/>
</dbReference>
<feature type="transmembrane region" description="Helical" evidence="1">
    <location>
        <begin position="332"/>
        <end position="357"/>
    </location>
</feature>
<feature type="transmembrane region" description="Helical" evidence="1">
    <location>
        <begin position="139"/>
        <end position="156"/>
    </location>
</feature>
<protein>
    <submittedName>
        <fullName evidence="3">N-acetylglucosamine related transporter, NagX</fullName>
    </submittedName>
</protein>
<keyword evidence="1" id="KW-1133">Transmembrane helix</keyword>
<dbReference type="AlphaFoldDB" id="A0A0H4PN05"/>
<feature type="transmembrane region" description="Helical" evidence="1">
    <location>
        <begin position="51"/>
        <end position="69"/>
    </location>
</feature>
<dbReference type="STRING" id="320787.CA2015_0160"/>
<keyword evidence="1" id="KW-0472">Membrane</keyword>
<evidence type="ECO:0000256" key="1">
    <source>
        <dbReference type="SAM" id="Phobius"/>
    </source>
</evidence>
<dbReference type="PANTHER" id="PTHR31061:SF24">
    <property type="entry name" value="LD22376P"/>
    <property type="match status" value="1"/>
</dbReference>
<keyword evidence="1" id="KW-0812">Transmembrane</keyword>
<feature type="transmembrane region" description="Helical" evidence="1">
    <location>
        <begin position="194"/>
        <end position="215"/>
    </location>
</feature>
<dbReference type="EMBL" id="CP012040">
    <property type="protein sequence ID" value="AKP49642.1"/>
    <property type="molecule type" value="Genomic_DNA"/>
</dbReference>
<feature type="transmembrane region" description="Helical" evidence="1">
    <location>
        <begin position="12"/>
        <end position="31"/>
    </location>
</feature>
<sequence length="365" mass="40493">MKPTITRLISLDALRGFTIAAMILVNYPGSWSHVYPPLLHAEWNGMTMTDFIFPFFIFMVGVSVAFAYSKRLEEGVPKSGMYKKIFTRAVKLFVLGIFLNLIPDFDFSNMRIAGVLQRIAIVFLASSFLFLNTDWKKQAYLGGGILVLYWLCMTLIPTPGEGVVMLEPGRNLAAWIDSMFLPGRMWEGSWDPEGFFTTLPAIVTGILGLLAGKILLSDKNENLKSNYLMSIGLVIVLTGLLWAQVFPINKHLWTSSFTLITGGAGFIALGASYFLVDILGKKKGTSIGIIFGANAITVYVLADVLSLIFYTLEVGGQSLNMYFIDVFTGIGLPVNLVSMLYAILFVMVNFIPAYILFKNKIFIKL</sequence>
<feature type="domain" description="Heparan-alpha-glucosaminide N-acetyltransferase catalytic" evidence="2">
    <location>
        <begin position="7"/>
        <end position="230"/>
    </location>
</feature>
<dbReference type="PATRIC" id="fig|320787.5.peg.176"/>
<dbReference type="Proteomes" id="UP000036520">
    <property type="component" value="Chromosome"/>
</dbReference>
<feature type="transmembrane region" description="Helical" evidence="1">
    <location>
        <begin position="252"/>
        <end position="276"/>
    </location>
</feature>
<gene>
    <name evidence="3" type="ORF">CA2015_0160</name>
</gene>
<feature type="transmembrane region" description="Helical" evidence="1">
    <location>
        <begin position="85"/>
        <end position="103"/>
    </location>
</feature>
<accession>A0A0H4PN05</accession>
<keyword evidence="4" id="KW-1185">Reference proteome</keyword>